<reference evidence="9 10" key="1">
    <citation type="submission" date="2018-05" db="EMBL/GenBank/DDBJ databases">
        <title>Complete genome sequence of Arcticibacterium luteifluviistationis SM1504T, a cytophagaceae bacterium isolated from Arctic surface seawater.</title>
        <authorList>
            <person name="Li Y."/>
            <person name="Qin Q.-L."/>
        </authorList>
    </citation>
    <scope>NUCLEOTIDE SEQUENCE [LARGE SCALE GENOMIC DNA]</scope>
    <source>
        <strain evidence="9 10">SM1504</strain>
    </source>
</reference>
<sequence>MKKHLWYSILIFSVIFASCKPIKKTGDFKILPLPQEFEITGVSSLGHDSIKKVYSSSETEMPILSKVLGELVITKEVPEAQIVYDIDNTLDLGENGYLLTISENKIQIKAKDEAGLFYAFKTLDQLVIDAYEQKVNLPICTIKDYPLISYRAVHLDVKHHRETLDYYYNLIDKLASYKVNAIIAEVEDKLQYQSQPTVSSAGALSSEEWKTLSKYALERHIKISPLIQGLGHASFILKHDKYKHLRDDPESDWAFNPLNPKTYDLQFDLYKDALAAFPDGKYLHIGGDEVHTTGRNSGKTSLELQLIWLQKVCKFAEENNRIPIFWDDMPLKDSGVYESMFDSKLSQEEVDKIWKENEHKLLAFLDQLPKNCIYMRWNYSNSDALGNSKAMKWFLDHDLQVMGATAGQTRWVLMPQEESNMNNIRSFVNASIDNNLNSIFLTLWDDDSPHFELYMRGILAFAEYSWAGDKRTKEEIKTIYRQREFSHELSAPKYAFIDDLEVQVALWKNILLKGNKRNYLKKMEKPLEEGLISLPDLSNKGKWTSENEERLEAVEKIMISYEQVADQIDEMKEKTERNLYTLEVYEQVNELVAFSAKALLALKELDNSNNEQGSLSKVKNLEADFKKIRNELETVYSKTRILNKPADYILDQDHHAHLANQSINFDWQFNAEMLLFEKIKKTY</sequence>
<dbReference type="Gene3D" id="3.30.379.10">
    <property type="entry name" value="Chitobiase/beta-hexosaminidase domain 2-like"/>
    <property type="match status" value="1"/>
</dbReference>
<evidence type="ECO:0000256" key="2">
    <source>
        <dbReference type="ARBA" id="ARBA00006285"/>
    </source>
</evidence>
<keyword evidence="5" id="KW-0326">Glycosidase</keyword>
<evidence type="ECO:0000256" key="4">
    <source>
        <dbReference type="ARBA" id="ARBA00022801"/>
    </source>
</evidence>
<evidence type="ECO:0000259" key="8">
    <source>
        <dbReference type="Pfam" id="PF02838"/>
    </source>
</evidence>
<comment type="similarity">
    <text evidence="2">Belongs to the glycosyl hydrolase 20 family.</text>
</comment>
<evidence type="ECO:0000256" key="1">
    <source>
        <dbReference type="ARBA" id="ARBA00001231"/>
    </source>
</evidence>
<evidence type="ECO:0000313" key="9">
    <source>
        <dbReference type="EMBL" id="AWV98802.1"/>
    </source>
</evidence>
<evidence type="ECO:0000259" key="7">
    <source>
        <dbReference type="Pfam" id="PF00728"/>
    </source>
</evidence>
<dbReference type="OrthoDB" id="9763537at2"/>
<dbReference type="InterPro" id="IPR015882">
    <property type="entry name" value="HEX_bac_N"/>
</dbReference>
<dbReference type="AlphaFoldDB" id="A0A2Z4GBY5"/>
<dbReference type="RefSeq" id="WP_111371995.1">
    <property type="nucleotide sequence ID" value="NZ_CP029480.1"/>
</dbReference>
<feature type="domain" description="Glycoside hydrolase family 20 catalytic" evidence="7">
    <location>
        <begin position="149"/>
        <end position="358"/>
    </location>
</feature>
<dbReference type="PANTHER" id="PTHR22600">
    <property type="entry name" value="BETA-HEXOSAMINIDASE"/>
    <property type="match status" value="1"/>
</dbReference>
<dbReference type="Gene3D" id="3.20.20.80">
    <property type="entry name" value="Glycosidases"/>
    <property type="match status" value="1"/>
</dbReference>
<dbReference type="GO" id="GO:0004563">
    <property type="term" value="F:beta-N-acetylhexosaminidase activity"/>
    <property type="evidence" value="ECO:0007669"/>
    <property type="project" value="UniProtKB-EC"/>
</dbReference>
<dbReference type="GO" id="GO:0030203">
    <property type="term" value="P:glycosaminoglycan metabolic process"/>
    <property type="evidence" value="ECO:0007669"/>
    <property type="project" value="TreeGrafter"/>
</dbReference>
<dbReference type="InterPro" id="IPR029018">
    <property type="entry name" value="Hex-like_dom2"/>
</dbReference>
<evidence type="ECO:0000256" key="6">
    <source>
        <dbReference type="PIRSR" id="PIRSR625705-1"/>
    </source>
</evidence>
<dbReference type="PANTHER" id="PTHR22600:SF57">
    <property type="entry name" value="BETA-N-ACETYLHEXOSAMINIDASE"/>
    <property type="match status" value="1"/>
</dbReference>
<dbReference type="Pfam" id="PF00728">
    <property type="entry name" value="Glyco_hydro_20"/>
    <property type="match status" value="1"/>
</dbReference>
<dbReference type="EC" id="3.2.1.52" evidence="3"/>
<proteinExistence type="inferred from homology"/>
<dbReference type="GO" id="GO:0016020">
    <property type="term" value="C:membrane"/>
    <property type="evidence" value="ECO:0007669"/>
    <property type="project" value="TreeGrafter"/>
</dbReference>
<name>A0A2Z4GBY5_9BACT</name>
<dbReference type="KEGG" id="als:DJ013_11715"/>
<organism evidence="9 10">
    <name type="scientific">Arcticibacterium luteifluviistationis</name>
    <dbReference type="NCBI Taxonomy" id="1784714"/>
    <lineage>
        <taxon>Bacteria</taxon>
        <taxon>Pseudomonadati</taxon>
        <taxon>Bacteroidota</taxon>
        <taxon>Cytophagia</taxon>
        <taxon>Cytophagales</taxon>
        <taxon>Leadbetterellaceae</taxon>
        <taxon>Arcticibacterium</taxon>
    </lineage>
</organism>
<dbReference type="GO" id="GO:0005975">
    <property type="term" value="P:carbohydrate metabolic process"/>
    <property type="evidence" value="ECO:0007669"/>
    <property type="project" value="InterPro"/>
</dbReference>
<evidence type="ECO:0000256" key="3">
    <source>
        <dbReference type="ARBA" id="ARBA00012663"/>
    </source>
</evidence>
<dbReference type="EMBL" id="CP029480">
    <property type="protein sequence ID" value="AWV98802.1"/>
    <property type="molecule type" value="Genomic_DNA"/>
</dbReference>
<dbReference type="SUPFAM" id="SSF51445">
    <property type="entry name" value="(Trans)glycosidases"/>
    <property type="match status" value="1"/>
</dbReference>
<evidence type="ECO:0000256" key="5">
    <source>
        <dbReference type="ARBA" id="ARBA00023295"/>
    </source>
</evidence>
<dbReference type="InterPro" id="IPR025705">
    <property type="entry name" value="Beta_hexosaminidase_sua/sub"/>
</dbReference>
<evidence type="ECO:0000313" key="10">
    <source>
        <dbReference type="Proteomes" id="UP000249873"/>
    </source>
</evidence>
<dbReference type="Proteomes" id="UP000249873">
    <property type="component" value="Chromosome"/>
</dbReference>
<dbReference type="InterPro" id="IPR015883">
    <property type="entry name" value="Glyco_hydro_20_cat"/>
</dbReference>
<keyword evidence="10" id="KW-1185">Reference proteome</keyword>
<dbReference type="SUPFAM" id="SSF55545">
    <property type="entry name" value="beta-N-acetylhexosaminidase-like domain"/>
    <property type="match status" value="1"/>
</dbReference>
<gene>
    <name evidence="9" type="ORF">DJ013_11715</name>
</gene>
<feature type="active site" description="Proton donor" evidence="6">
    <location>
        <position position="289"/>
    </location>
</feature>
<accession>A0A2Z4GBY5</accession>
<comment type="catalytic activity">
    <reaction evidence="1">
        <text>Hydrolysis of terminal non-reducing N-acetyl-D-hexosamine residues in N-acetyl-beta-D-hexosaminides.</text>
        <dbReference type="EC" id="3.2.1.52"/>
    </reaction>
</comment>
<keyword evidence="4 9" id="KW-0378">Hydrolase</keyword>
<dbReference type="InterPro" id="IPR017853">
    <property type="entry name" value="GH"/>
</dbReference>
<dbReference type="PROSITE" id="PS51257">
    <property type="entry name" value="PROKAR_LIPOPROTEIN"/>
    <property type="match status" value="1"/>
</dbReference>
<feature type="domain" description="Beta-hexosaminidase bacterial type N-terminal" evidence="8">
    <location>
        <begin position="30"/>
        <end position="145"/>
    </location>
</feature>
<protein>
    <recommendedName>
        <fullName evidence="3">beta-N-acetylhexosaminidase</fullName>
        <ecNumber evidence="3">3.2.1.52</ecNumber>
    </recommendedName>
</protein>
<dbReference type="Pfam" id="PF02838">
    <property type="entry name" value="Glyco_hydro_20b"/>
    <property type="match status" value="1"/>
</dbReference>
<dbReference type="PRINTS" id="PR00738">
    <property type="entry name" value="GLHYDRLASE20"/>
</dbReference>